<feature type="signal peptide" evidence="5">
    <location>
        <begin position="1"/>
        <end position="24"/>
    </location>
</feature>
<dbReference type="PANTHER" id="PTHR31339">
    <property type="entry name" value="PECTIN LYASE-RELATED"/>
    <property type="match status" value="1"/>
</dbReference>
<dbReference type="GO" id="GO:0005975">
    <property type="term" value="P:carbohydrate metabolic process"/>
    <property type="evidence" value="ECO:0007669"/>
    <property type="project" value="InterPro"/>
</dbReference>
<dbReference type="InterPro" id="IPR000743">
    <property type="entry name" value="Glyco_hydro_28"/>
</dbReference>
<keyword evidence="5" id="KW-0732">Signal</keyword>
<evidence type="ECO:0000256" key="2">
    <source>
        <dbReference type="ARBA" id="ARBA00022801"/>
    </source>
</evidence>
<dbReference type="PANTHER" id="PTHR31339:SF9">
    <property type="entry name" value="PLASMIN AND FIBRONECTIN-BINDING PROTEIN A"/>
    <property type="match status" value="1"/>
</dbReference>
<dbReference type="EMBL" id="SWDX01000002">
    <property type="protein sequence ID" value="TKC63644.1"/>
    <property type="molecule type" value="Genomic_DNA"/>
</dbReference>
<sequence>MKIKSLLWKACCLLLFALPFSLSGKLETTAKVPKAYNILAYGAIPDGKKVNTKNIQEAIDECAKNNGGRVVVPAGKFITGTIYLKSKVNLYLEKGAVLSGSTDLNDYPENSSPVFEGLNLSLVFAENVKDISISGTGLIDGNGDDPVFERVDNNPRRPKILFFIGCNNIVVSNIALKNSAFWVQHYLACDKVEIKGINVYSHSNFNNDGIDIDSKNVTVSDCVINTDDDALCFKSDTRFPCENVKVSNCVLSSNCNAIKMGTASFGGFKNISITNCEIKLPSEDKFRNWSTKISGVTSSISTLAGIALEIVDGGFMDGIHISSIKMTGVQTPVFIKLGNRRPGKDKDGNPSPGSLKNVFIGNVQAKSNSLMSNSISGLPGYDVEHIKLENFSFDIPGGGTKKDADREIPENEKDYPENRMFGFSLPGSGFYIRHAKNVVLKNIKFLSAKKDERPLLFFEDVKNVSIDRLEAAEQLNEWFGKFVKSDNIRLTGLAAGRKTITISTRPDGFTTLDRGLNSKEGKN</sequence>
<comment type="caution">
    <text evidence="6">The sequence shown here is derived from an EMBL/GenBank/DDBJ whole genome shotgun (WGS) entry which is preliminary data.</text>
</comment>
<protein>
    <submittedName>
        <fullName evidence="6">Glycoside hydrolase family 28 protein</fullName>
    </submittedName>
</protein>
<dbReference type="RefSeq" id="WP_136879299.1">
    <property type="nucleotide sequence ID" value="NZ_SWDX01000002.1"/>
</dbReference>
<feature type="chain" id="PRO_5020462710" evidence="5">
    <location>
        <begin position="25"/>
        <end position="523"/>
    </location>
</feature>
<evidence type="ECO:0000256" key="4">
    <source>
        <dbReference type="RuleBase" id="RU361169"/>
    </source>
</evidence>
<organism evidence="6 7">
    <name type="scientific">Pedobacter hiemivivus</name>
    <dbReference type="NCBI Taxonomy" id="2530454"/>
    <lineage>
        <taxon>Bacteria</taxon>
        <taxon>Pseudomonadati</taxon>
        <taxon>Bacteroidota</taxon>
        <taxon>Sphingobacteriia</taxon>
        <taxon>Sphingobacteriales</taxon>
        <taxon>Sphingobacteriaceae</taxon>
        <taxon>Pedobacter</taxon>
    </lineage>
</organism>
<evidence type="ECO:0000313" key="6">
    <source>
        <dbReference type="EMBL" id="TKC63644.1"/>
    </source>
</evidence>
<reference evidence="6 7" key="1">
    <citation type="submission" date="2019-04" db="EMBL/GenBank/DDBJ databases">
        <title>Pedobacter sp. RP-1-16 sp. nov., isolated from Arctic soil.</title>
        <authorList>
            <person name="Dahal R.H."/>
            <person name="Kim D.-U."/>
        </authorList>
    </citation>
    <scope>NUCLEOTIDE SEQUENCE [LARGE SCALE GENOMIC DNA]</scope>
    <source>
        <strain evidence="6 7">RP-1-16</strain>
    </source>
</reference>
<dbReference type="InterPro" id="IPR012334">
    <property type="entry name" value="Pectin_lyas_fold"/>
</dbReference>
<dbReference type="Gene3D" id="2.160.20.10">
    <property type="entry name" value="Single-stranded right-handed beta-helix, Pectin lyase-like"/>
    <property type="match status" value="1"/>
</dbReference>
<dbReference type="AlphaFoldDB" id="A0A4U1GIG1"/>
<name>A0A4U1GIG1_9SPHI</name>
<evidence type="ECO:0000256" key="5">
    <source>
        <dbReference type="SAM" id="SignalP"/>
    </source>
</evidence>
<accession>A0A4U1GIG1</accession>
<dbReference type="InterPro" id="IPR051801">
    <property type="entry name" value="GH28_Enzymes"/>
</dbReference>
<evidence type="ECO:0000256" key="3">
    <source>
        <dbReference type="ARBA" id="ARBA00023295"/>
    </source>
</evidence>
<gene>
    <name evidence="6" type="ORF">FBD94_04640</name>
</gene>
<evidence type="ECO:0000256" key="1">
    <source>
        <dbReference type="ARBA" id="ARBA00008834"/>
    </source>
</evidence>
<keyword evidence="2 4" id="KW-0378">Hydrolase</keyword>
<comment type="similarity">
    <text evidence="1 4">Belongs to the glycosyl hydrolase 28 family.</text>
</comment>
<dbReference type="Pfam" id="PF00295">
    <property type="entry name" value="Glyco_hydro_28"/>
    <property type="match status" value="1"/>
</dbReference>
<dbReference type="SUPFAM" id="SSF51126">
    <property type="entry name" value="Pectin lyase-like"/>
    <property type="match status" value="1"/>
</dbReference>
<keyword evidence="3 4" id="KW-0326">Glycosidase</keyword>
<proteinExistence type="inferred from homology"/>
<dbReference type="GO" id="GO:0004650">
    <property type="term" value="F:polygalacturonase activity"/>
    <property type="evidence" value="ECO:0007669"/>
    <property type="project" value="InterPro"/>
</dbReference>
<dbReference type="InterPro" id="IPR011050">
    <property type="entry name" value="Pectin_lyase_fold/virulence"/>
</dbReference>
<evidence type="ECO:0000313" key="7">
    <source>
        <dbReference type="Proteomes" id="UP000309594"/>
    </source>
</evidence>
<dbReference type="Proteomes" id="UP000309594">
    <property type="component" value="Unassembled WGS sequence"/>
</dbReference>